<reference evidence="1" key="1">
    <citation type="journal article" date="2023" name="Mol. Phylogenet. Evol.">
        <title>Genome-scale phylogeny and comparative genomics of the fungal order Sordariales.</title>
        <authorList>
            <person name="Hensen N."/>
            <person name="Bonometti L."/>
            <person name="Westerberg I."/>
            <person name="Brannstrom I.O."/>
            <person name="Guillou S."/>
            <person name="Cros-Aarteil S."/>
            <person name="Calhoun S."/>
            <person name="Haridas S."/>
            <person name="Kuo A."/>
            <person name="Mondo S."/>
            <person name="Pangilinan J."/>
            <person name="Riley R."/>
            <person name="LaButti K."/>
            <person name="Andreopoulos B."/>
            <person name="Lipzen A."/>
            <person name="Chen C."/>
            <person name="Yan M."/>
            <person name="Daum C."/>
            <person name="Ng V."/>
            <person name="Clum A."/>
            <person name="Steindorff A."/>
            <person name="Ohm R.A."/>
            <person name="Martin F."/>
            <person name="Silar P."/>
            <person name="Natvig D.O."/>
            <person name="Lalanne C."/>
            <person name="Gautier V."/>
            <person name="Ament-Velasquez S.L."/>
            <person name="Kruys A."/>
            <person name="Hutchinson M.I."/>
            <person name="Powell A.J."/>
            <person name="Barry K."/>
            <person name="Miller A.N."/>
            <person name="Grigoriev I.V."/>
            <person name="Debuchy R."/>
            <person name="Gladieux P."/>
            <person name="Hiltunen Thoren M."/>
            <person name="Johannesson H."/>
        </authorList>
    </citation>
    <scope>NUCLEOTIDE SEQUENCE</scope>
    <source>
        <strain evidence="1">CBS 626.80</strain>
    </source>
</reference>
<sequence length="176" mass="20425">MTSTPWRPNMTLKECLPCKGMLWENRQHILHSLERDELILRSFRENYIPIAPGNIAFEVTMLVFVANQQVTRHHKPIDYVPGKKYDFFAKIARFNRTGRKLPQNVYVLFRELIGARVRFLERNPNSAETPSELAVKVDEVINNMGGCYSDAEMCRRLEEEILKAESEQSSSIGDEH</sequence>
<dbReference type="AlphaFoldDB" id="A0AAN6NL88"/>
<reference evidence="1" key="2">
    <citation type="submission" date="2023-06" db="EMBL/GenBank/DDBJ databases">
        <authorList>
            <consortium name="Lawrence Berkeley National Laboratory"/>
            <person name="Mondo S.J."/>
            <person name="Hensen N."/>
            <person name="Bonometti L."/>
            <person name="Westerberg I."/>
            <person name="Brannstrom I.O."/>
            <person name="Guillou S."/>
            <person name="Cros-Aarteil S."/>
            <person name="Calhoun S."/>
            <person name="Haridas S."/>
            <person name="Kuo A."/>
            <person name="Pangilinan J."/>
            <person name="Riley R."/>
            <person name="Labutti K."/>
            <person name="Andreopoulos B."/>
            <person name="Lipzen A."/>
            <person name="Chen C."/>
            <person name="Yanf M."/>
            <person name="Daum C."/>
            <person name="Ng V."/>
            <person name="Clum A."/>
            <person name="Steindorff A."/>
            <person name="Ohm R."/>
            <person name="Martin F."/>
            <person name="Silar P."/>
            <person name="Natvig D."/>
            <person name="Lalanne C."/>
            <person name="Gautier V."/>
            <person name="Ament-Velasquez S.L."/>
            <person name="Kruys A."/>
            <person name="Hutchinson M.I."/>
            <person name="Powell A.J."/>
            <person name="Barry K."/>
            <person name="Miller A.N."/>
            <person name="Grigoriev I.V."/>
            <person name="Debuchy R."/>
            <person name="Gladieux P."/>
            <person name="Thoren M.H."/>
            <person name="Johannesson H."/>
        </authorList>
    </citation>
    <scope>NUCLEOTIDE SEQUENCE</scope>
    <source>
        <strain evidence="1">CBS 626.80</strain>
    </source>
</reference>
<evidence type="ECO:0000313" key="2">
    <source>
        <dbReference type="Proteomes" id="UP001303222"/>
    </source>
</evidence>
<accession>A0AAN6NL88</accession>
<organism evidence="1 2">
    <name type="scientific">Pseudoneurospora amorphoporcata</name>
    <dbReference type="NCBI Taxonomy" id="241081"/>
    <lineage>
        <taxon>Eukaryota</taxon>
        <taxon>Fungi</taxon>
        <taxon>Dikarya</taxon>
        <taxon>Ascomycota</taxon>
        <taxon>Pezizomycotina</taxon>
        <taxon>Sordariomycetes</taxon>
        <taxon>Sordariomycetidae</taxon>
        <taxon>Sordariales</taxon>
        <taxon>Sordariaceae</taxon>
        <taxon>Pseudoneurospora</taxon>
    </lineage>
</organism>
<protein>
    <submittedName>
        <fullName evidence="1">Uncharacterized protein</fullName>
    </submittedName>
</protein>
<gene>
    <name evidence="1" type="ORF">QBC32DRAFT_365433</name>
</gene>
<name>A0AAN6NL88_9PEZI</name>
<evidence type="ECO:0000313" key="1">
    <source>
        <dbReference type="EMBL" id="KAK3947935.1"/>
    </source>
</evidence>
<comment type="caution">
    <text evidence="1">The sequence shown here is derived from an EMBL/GenBank/DDBJ whole genome shotgun (WGS) entry which is preliminary data.</text>
</comment>
<dbReference type="Proteomes" id="UP001303222">
    <property type="component" value="Unassembled WGS sequence"/>
</dbReference>
<proteinExistence type="predicted"/>
<dbReference type="EMBL" id="MU859298">
    <property type="protein sequence ID" value="KAK3947935.1"/>
    <property type="molecule type" value="Genomic_DNA"/>
</dbReference>
<keyword evidence="2" id="KW-1185">Reference proteome</keyword>